<name>A0ABU9B8W8_9BURK</name>
<accession>A0ABU9B8W8</accession>
<dbReference type="InterPro" id="IPR042100">
    <property type="entry name" value="Bug_dom1"/>
</dbReference>
<dbReference type="PIRSF" id="PIRSF017082">
    <property type="entry name" value="YflP"/>
    <property type="match status" value="1"/>
</dbReference>
<dbReference type="PANTHER" id="PTHR42928">
    <property type="entry name" value="TRICARBOXYLATE-BINDING PROTEIN"/>
    <property type="match status" value="1"/>
</dbReference>
<keyword evidence="2" id="KW-0732">Signal</keyword>
<dbReference type="Proteomes" id="UP001368500">
    <property type="component" value="Unassembled WGS sequence"/>
</dbReference>
<dbReference type="Gene3D" id="3.40.190.10">
    <property type="entry name" value="Periplasmic binding protein-like II"/>
    <property type="match status" value="1"/>
</dbReference>
<evidence type="ECO:0000313" key="4">
    <source>
        <dbReference type="Proteomes" id="UP001368500"/>
    </source>
</evidence>
<dbReference type="InterPro" id="IPR005064">
    <property type="entry name" value="BUG"/>
</dbReference>
<dbReference type="SUPFAM" id="SSF53850">
    <property type="entry name" value="Periplasmic binding protein-like II"/>
    <property type="match status" value="1"/>
</dbReference>
<sequence>MFTSRSPGHAGRVSRSLRTALAALTMGAAAALVGAPAAAQSWPARPITVIVPVQPGATHDSFIRLIAPRLTAVLGQPVIVENRNGGGQSIGTLAAARARPDGHTLLLASNAPFTVNPVVSKVGYDPVGDFVPIIHVGHNSLVLLTHPGLPAKSVPELIALARARKGQLLAGSSGNGSTAHLALSQFSALAQVDITHVPYKGGPAVLNDLVSGQVDMAFAGPTAAMSMVKEGRLRMLAATGARRSAFLPELRTMAEQGVPGFAVDVWFGFFAPKGTPRDIVQRLNTEIARIVKDPEVTRQMMTIGMEPDSSTPEQFAAQIKAEIPVWRQIVTQAGVTPD</sequence>
<dbReference type="Gene3D" id="3.40.190.150">
    <property type="entry name" value="Bordetella uptake gene, domain 1"/>
    <property type="match status" value="1"/>
</dbReference>
<comment type="caution">
    <text evidence="3">The sequence shown here is derived from an EMBL/GenBank/DDBJ whole genome shotgun (WGS) entry which is preliminary data.</text>
</comment>
<evidence type="ECO:0000256" key="1">
    <source>
        <dbReference type="ARBA" id="ARBA00006987"/>
    </source>
</evidence>
<dbReference type="EMBL" id="JBBUTF010000006">
    <property type="protein sequence ID" value="MEK8026056.1"/>
    <property type="molecule type" value="Genomic_DNA"/>
</dbReference>
<dbReference type="RefSeq" id="WP_341373834.1">
    <property type="nucleotide sequence ID" value="NZ_JBBUTF010000006.1"/>
</dbReference>
<organism evidence="3 4">
    <name type="scientific">Pseudaquabacterium rugosum</name>
    <dbReference type="NCBI Taxonomy" id="2984194"/>
    <lineage>
        <taxon>Bacteria</taxon>
        <taxon>Pseudomonadati</taxon>
        <taxon>Pseudomonadota</taxon>
        <taxon>Betaproteobacteria</taxon>
        <taxon>Burkholderiales</taxon>
        <taxon>Sphaerotilaceae</taxon>
        <taxon>Pseudaquabacterium</taxon>
    </lineage>
</organism>
<gene>
    <name evidence="3" type="ORF">AACH11_08790</name>
</gene>
<proteinExistence type="inferred from homology"/>
<evidence type="ECO:0000313" key="3">
    <source>
        <dbReference type="EMBL" id="MEK8026056.1"/>
    </source>
</evidence>
<dbReference type="Pfam" id="PF03401">
    <property type="entry name" value="TctC"/>
    <property type="match status" value="1"/>
</dbReference>
<feature type="signal peptide" evidence="2">
    <location>
        <begin position="1"/>
        <end position="31"/>
    </location>
</feature>
<dbReference type="PANTHER" id="PTHR42928:SF5">
    <property type="entry name" value="BLR1237 PROTEIN"/>
    <property type="match status" value="1"/>
</dbReference>
<evidence type="ECO:0000256" key="2">
    <source>
        <dbReference type="SAM" id="SignalP"/>
    </source>
</evidence>
<dbReference type="CDD" id="cd07012">
    <property type="entry name" value="PBP2_Bug_TTT"/>
    <property type="match status" value="1"/>
</dbReference>
<feature type="chain" id="PRO_5045923384" evidence="2">
    <location>
        <begin position="32"/>
        <end position="338"/>
    </location>
</feature>
<keyword evidence="4" id="KW-1185">Reference proteome</keyword>
<comment type="similarity">
    <text evidence="1">Belongs to the UPF0065 (bug) family.</text>
</comment>
<protein>
    <submittedName>
        <fullName evidence="3">Tripartite tricarboxylate transporter substrate binding protein</fullName>
    </submittedName>
</protein>
<reference evidence="3 4" key="1">
    <citation type="submission" date="2024-04" db="EMBL/GenBank/DDBJ databases">
        <title>Novel species of the genus Ideonella isolated from streams.</title>
        <authorList>
            <person name="Lu H."/>
        </authorList>
    </citation>
    <scope>NUCLEOTIDE SEQUENCE [LARGE SCALE GENOMIC DNA]</scope>
    <source>
        <strain evidence="3 4">BYS139W</strain>
    </source>
</reference>